<evidence type="ECO:0000313" key="3">
    <source>
        <dbReference type="Proteomes" id="UP001418222"/>
    </source>
</evidence>
<keyword evidence="3" id="KW-1185">Reference proteome</keyword>
<comment type="caution">
    <text evidence="2">The sequence shown here is derived from an EMBL/GenBank/DDBJ whole genome shotgun (WGS) entry which is preliminary data.</text>
</comment>
<name>A0AAP0AUA7_9ASPA</name>
<protein>
    <submittedName>
        <fullName evidence="2">Uncharacterized protein</fullName>
    </submittedName>
</protein>
<sequence>MSHLSIHSVSWILLSQEIHNESLSEHSLEKNKDESNKKVGDTVLTRENDESNTKGSDSVIEDGKRGFHCGIEIESECSNHAVDDNMKETCGSSWSDPSTQQKNVGDNCAASDFRAPISDHPSADPNLECYSDHQIRNYNELLKQYYELEQKKEKIAEQLWSANYWNYQIPAQCSASQEQQVPVSRCSELSSNISCPWCTCQCLTTTSTLISACPVANTLCTGYACCPQQMCCFGSQVQQEAGGFPFSPL</sequence>
<evidence type="ECO:0000256" key="1">
    <source>
        <dbReference type="SAM" id="MobiDB-lite"/>
    </source>
</evidence>
<dbReference type="PANTHER" id="PTHR39267">
    <property type="entry name" value="SURVIVAL MOTOR NEURON-LIKE PROTEIN 1"/>
    <property type="match status" value="1"/>
</dbReference>
<dbReference type="PANTHER" id="PTHR39267:SF1">
    <property type="entry name" value="SURVIVAL MOTOR NEURON PROTEIN"/>
    <property type="match status" value="1"/>
</dbReference>
<dbReference type="InterPro" id="IPR040424">
    <property type="entry name" value="Smn1"/>
</dbReference>
<reference evidence="2 3" key="1">
    <citation type="journal article" date="2022" name="Nat. Plants">
        <title>Genomes of leafy and leafless Platanthera orchids illuminate the evolution of mycoheterotrophy.</title>
        <authorList>
            <person name="Li M.H."/>
            <person name="Liu K.W."/>
            <person name="Li Z."/>
            <person name="Lu H.C."/>
            <person name="Ye Q.L."/>
            <person name="Zhang D."/>
            <person name="Wang J.Y."/>
            <person name="Li Y.F."/>
            <person name="Zhong Z.M."/>
            <person name="Liu X."/>
            <person name="Yu X."/>
            <person name="Liu D.K."/>
            <person name="Tu X.D."/>
            <person name="Liu B."/>
            <person name="Hao Y."/>
            <person name="Liao X.Y."/>
            <person name="Jiang Y.T."/>
            <person name="Sun W.H."/>
            <person name="Chen J."/>
            <person name="Chen Y.Q."/>
            <person name="Ai Y."/>
            <person name="Zhai J.W."/>
            <person name="Wu S.S."/>
            <person name="Zhou Z."/>
            <person name="Hsiao Y.Y."/>
            <person name="Wu W.L."/>
            <person name="Chen Y.Y."/>
            <person name="Lin Y.F."/>
            <person name="Hsu J.L."/>
            <person name="Li C.Y."/>
            <person name="Wang Z.W."/>
            <person name="Zhao X."/>
            <person name="Zhong W.Y."/>
            <person name="Ma X.K."/>
            <person name="Ma L."/>
            <person name="Huang J."/>
            <person name="Chen G.Z."/>
            <person name="Huang M.Z."/>
            <person name="Huang L."/>
            <person name="Peng D.H."/>
            <person name="Luo Y.B."/>
            <person name="Zou S.Q."/>
            <person name="Chen S.P."/>
            <person name="Lan S."/>
            <person name="Tsai W.C."/>
            <person name="Van de Peer Y."/>
            <person name="Liu Z.J."/>
        </authorList>
    </citation>
    <scope>NUCLEOTIDE SEQUENCE [LARGE SCALE GENOMIC DNA]</scope>
    <source>
        <strain evidence="2">Lor287</strain>
    </source>
</reference>
<feature type="compositionally biased region" description="Basic and acidic residues" evidence="1">
    <location>
        <begin position="25"/>
        <end position="52"/>
    </location>
</feature>
<dbReference type="EMBL" id="JBBWWQ010000020">
    <property type="protein sequence ID" value="KAK8915890.1"/>
    <property type="molecule type" value="Genomic_DNA"/>
</dbReference>
<accession>A0AAP0AUA7</accession>
<proteinExistence type="predicted"/>
<evidence type="ECO:0000313" key="2">
    <source>
        <dbReference type="EMBL" id="KAK8915890.1"/>
    </source>
</evidence>
<dbReference type="Proteomes" id="UP001418222">
    <property type="component" value="Unassembled WGS sequence"/>
</dbReference>
<gene>
    <name evidence="2" type="ORF">KSP39_PZI022622</name>
</gene>
<organism evidence="2 3">
    <name type="scientific">Platanthera zijinensis</name>
    <dbReference type="NCBI Taxonomy" id="2320716"/>
    <lineage>
        <taxon>Eukaryota</taxon>
        <taxon>Viridiplantae</taxon>
        <taxon>Streptophyta</taxon>
        <taxon>Embryophyta</taxon>
        <taxon>Tracheophyta</taxon>
        <taxon>Spermatophyta</taxon>
        <taxon>Magnoliopsida</taxon>
        <taxon>Liliopsida</taxon>
        <taxon>Asparagales</taxon>
        <taxon>Orchidaceae</taxon>
        <taxon>Orchidoideae</taxon>
        <taxon>Orchideae</taxon>
        <taxon>Orchidinae</taxon>
        <taxon>Platanthera</taxon>
    </lineage>
</organism>
<dbReference type="AlphaFoldDB" id="A0AAP0AUA7"/>
<feature type="region of interest" description="Disordered" evidence="1">
    <location>
        <begin position="25"/>
        <end position="59"/>
    </location>
</feature>